<organism evidence="3 4">
    <name type="scientific">Brassica napus</name>
    <name type="common">Rape</name>
    <dbReference type="NCBI Taxonomy" id="3708"/>
    <lineage>
        <taxon>Eukaryota</taxon>
        <taxon>Viridiplantae</taxon>
        <taxon>Streptophyta</taxon>
        <taxon>Embryophyta</taxon>
        <taxon>Tracheophyta</taxon>
        <taxon>Spermatophyta</taxon>
        <taxon>Magnoliopsida</taxon>
        <taxon>eudicotyledons</taxon>
        <taxon>Gunneridae</taxon>
        <taxon>Pentapetalae</taxon>
        <taxon>rosids</taxon>
        <taxon>malvids</taxon>
        <taxon>Brassicales</taxon>
        <taxon>Brassicaceae</taxon>
        <taxon>Brassiceae</taxon>
        <taxon>Brassica</taxon>
    </lineage>
</organism>
<proteinExistence type="predicted"/>
<name>A0ABQ8E1K8_BRANA</name>
<keyword evidence="4" id="KW-1185">Reference proteome</keyword>
<dbReference type="PANTHER" id="PTHR33874:SF1">
    <property type="entry name" value="RING FINGER PROTEIN"/>
    <property type="match status" value="1"/>
</dbReference>
<accession>A0ABQ8E1K8</accession>
<dbReference type="PANTHER" id="PTHR33874">
    <property type="entry name" value="RING FINGER PROTEIN"/>
    <property type="match status" value="1"/>
</dbReference>
<evidence type="ECO:0000313" key="4">
    <source>
        <dbReference type="Proteomes" id="UP000824890"/>
    </source>
</evidence>
<protein>
    <submittedName>
        <fullName evidence="3">Uncharacterized protein</fullName>
    </submittedName>
</protein>
<comment type="caution">
    <text evidence="3">The sequence shown here is derived from an EMBL/GenBank/DDBJ whole genome shotgun (WGS) entry which is preliminary data.</text>
</comment>
<evidence type="ECO:0000313" key="3">
    <source>
        <dbReference type="EMBL" id="KAH0935506.1"/>
    </source>
</evidence>
<keyword evidence="1" id="KW-0175">Coiled coil</keyword>
<feature type="coiled-coil region" evidence="1">
    <location>
        <begin position="19"/>
        <end position="46"/>
    </location>
</feature>
<feature type="region of interest" description="Disordered" evidence="2">
    <location>
        <begin position="47"/>
        <end position="88"/>
    </location>
</feature>
<evidence type="ECO:0000256" key="2">
    <source>
        <dbReference type="SAM" id="MobiDB-lite"/>
    </source>
</evidence>
<dbReference type="EMBL" id="JAGKQM010000003">
    <property type="protein sequence ID" value="KAH0935506.1"/>
    <property type="molecule type" value="Genomic_DNA"/>
</dbReference>
<gene>
    <name evidence="3" type="ORF">HID58_012623</name>
</gene>
<reference evidence="3 4" key="1">
    <citation type="submission" date="2021-05" db="EMBL/GenBank/DDBJ databases">
        <title>Genome Assembly of Synthetic Allotetraploid Brassica napus Reveals Homoeologous Exchanges between Subgenomes.</title>
        <authorList>
            <person name="Davis J.T."/>
        </authorList>
    </citation>
    <scope>NUCLEOTIDE SEQUENCE [LARGE SCALE GENOMIC DNA]</scope>
    <source>
        <strain evidence="4">cv. Da-Ae</strain>
        <tissue evidence="3">Seedling</tissue>
    </source>
</reference>
<sequence>MEIEVSSSTPDDSVNRVVLDSIRVKRKTLQNLLEDCQRALELLNLTETGPAGDGVEAGGSQEDNNSDSPEREEEFSSSSSSDQGDPETDKLYDLIKSRVEGHDFREKIELAQVSLLQDLPEDGSSTWDVVSEDDVWGEGETEDDYVLVREEDIADGIACFMATYLSSLKQTKDISPDQLQKALSTMFSVKKRKGKLRKAWEGSKVIYNVASWSATAIGIYQNPMILSIASKAFWVSCKAISKLV</sequence>
<evidence type="ECO:0000256" key="1">
    <source>
        <dbReference type="SAM" id="Coils"/>
    </source>
</evidence>
<dbReference type="Proteomes" id="UP000824890">
    <property type="component" value="Unassembled WGS sequence"/>
</dbReference>